<dbReference type="GO" id="GO:0006099">
    <property type="term" value="P:tricarboxylic acid cycle"/>
    <property type="evidence" value="ECO:0007669"/>
    <property type="project" value="UniProtKB-UniRule"/>
</dbReference>
<gene>
    <name evidence="6 12" type="primary">mdh</name>
    <name evidence="12" type="ORF">E6H04_06355</name>
</gene>
<evidence type="ECO:0000256" key="7">
    <source>
        <dbReference type="PIRSR" id="PIRSR000102-1"/>
    </source>
</evidence>
<feature type="binding site" evidence="6 8">
    <location>
        <position position="91"/>
    </location>
    <ligand>
        <name>substrate</name>
    </ligand>
</feature>
<evidence type="ECO:0000259" key="11">
    <source>
        <dbReference type="Pfam" id="PF02866"/>
    </source>
</evidence>
<feature type="binding site" evidence="6 9">
    <location>
        <position position="36"/>
    </location>
    <ligand>
        <name>NAD(+)</name>
        <dbReference type="ChEBI" id="CHEBI:57540"/>
    </ligand>
</feature>
<evidence type="ECO:0000256" key="2">
    <source>
        <dbReference type="ARBA" id="ARBA00022532"/>
    </source>
</evidence>
<dbReference type="HAMAP" id="MF_00487">
    <property type="entry name" value="Malate_dehydrog_3"/>
    <property type="match status" value="1"/>
</dbReference>
<name>A0A537JDH0_9BACT</name>
<comment type="catalytic activity">
    <reaction evidence="6">
        <text>(S)-malate + NAD(+) = oxaloacetate + NADH + H(+)</text>
        <dbReference type="Rhea" id="RHEA:21432"/>
        <dbReference type="ChEBI" id="CHEBI:15378"/>
        <dbReference type="ChEBI" id="CHEBI:15589"/>
        <dbReference type="ChEBI" id="CHEBI:16452"/>
        <dbReference type="ChEBI" id="CHEBI:57540"/>
        <dbReference type="ChEBI" id="CHEBI:57945"/>
        <dbReference type="EC" id="1.1.1.37"/>
    </reaction>
</comment>
<dbReference type="AlphaFoldDB" id="A0A537JDH0"/>
<feature type="domain" description="Lactate/malate dehydrogenase C-terminal" evidence="11">
    <location>
        <begin position="150"/>
        <end position="306"/>
    </location>
</feature>
<feature type="binding site" evidence="6 8">
    <location>
        <position position="85"/>
    </location>
    <ligand>
        <name>substrate</name>
    </ligand>
</feature>
<dbReference type="InterPro" id="IPR001236">
    <property type="entry name" value="Lactate/malate_DH_N"/>
</dbReference>
<protein>
    <recommendedName>
        <fullName evidence="6">Malate dehydrogenase</fullName>
        <ecNumber evidence="6">1.1.1.37</ecNumber>
    </recommendedName>
</protein>
<evidence type="ECO:0000256" key="5">
    <source>
        <dbReference type="ARBA" id="ARBA00049258"/>
    </source>
</evidence>
<dbReference type="NCBIfam" id="TIGR01763">
    <property type="entry name" value="MalateDH_bact"/>
    <property type="match status" value="1"/>
</dbReference>
<dbReference type="InterPro" id="IPR022383">
    <property type="entry name" value="Lactate/malate_DH_C"/>
</dbReference>
<comment type="similarity">
    <text evidence="1">Belongs to the LDH/MDH superfamily. LDH family.</text>
</comment>
<dbReference type="CDD" id="cd01339">
    <property type="entry name" value="LDH-like_MDH"/>
    <property type="match status" value="1"/>
</dbReference>
<evidence type="ECO:0000313" key="12">
    <source>
        <dbReference type="EMBL" id="TMI81583.1"/>
    </source>
</evidence>
<dbReference type="FunFam" id="3.40.50.720:FF:000018">
    <property type="entry name" value="Malate dehydrogenase"/>
    <property type="match status" value="1"/>
</dbReference>
<evidence type="ECO:0000313" key="13">
    <source>
        <dbReference type="Proteomes" id="UP000320048"/>
    </source>
</evidence>
<dbReference type="Gene3D" id="3.90.110.10">
    <property type="entry name" value="Lactate dehydrogenase/glycoside hydrolase, family 4, C-terminal"/>
    <property type="match status" value="1"/>
</dbReference>
<dbReference type="PANTHER" id="PTHR43128:SF16">
    <property type="entry name" value="L-LACTATE DEHYDROGENASE"/>
    <property type="match status" value="1"/>
</dbReference>
<dbReference type="SUPFAM" id="SSF56327">
    <property type="entry name" value="LDH C-terminal domain-like"/>
    <property type="match status" value="1"/>
</dbReference>
<dbReference type="FunFam" id="3.90.110.10:FF:000004">
    <property type="entry name" value="Malate dehydrogenase"/>
    <property type="match status" value="1"/>
</dbReference>
<dbReference type="InterPro" id="IPR001557">
    <property type="entry name" value="L-lactate/malate_DH"/>
</dbReference>
<feature type="active site" description="Proton acceptor" evidence="6 7">
    <location>
        <position position="178"/>
    </location>
</feature>
<accession>A0A537JDH0</accession>
<feature type="binding site" evidence="6 9">
    <location>
        <begin position="121"/>
        <end position="123"/>
    </location>
    <ligand>
        <name>NAD(+)</name>
        <dbReference type="ChEBI" id="CHEBI:57540"/>
    </ligand>
</feature>
<dbReference type="InterPro" id="IPR036291">
    <property type="entry name" value="NAD(P)-bd_dom_sf"/>
</dbReference>
<evidence type="ECO:0000256" key="6">
    <source>
        <dbReference type="HAMAP-Rule" id="MF_00487"/>
    </source>
</evidence>
<evidence type="ECO:0000256" key="8">
    <source>
        <dbReference type="PIRSR" id="PIRSR000102-2"/>
    </source>
</evidence>
<keyword evidence="2 6" id="KW-0816">Tricarboxylic acid cycle</keyword>
<feature type="binding site" evidence="6 8">
    <location>
        <position position="154"/>
    </location>
    <ligand>
        <name>substrate</name>
    </ligand>
</feature>
<dbReference type="GO" id="GO:0004459">
    <property type="term" value="F:L-lactate dehydrogenase (NAD+) activity"/>
    <property type="evidence" value="ECO:0007669"/>
    <property type="project" value="UniProtKB-EC"/>
</dbReference>
<dbReference type="GO" id="GO:0006089">
    <property type="term" value="P:lactate metabolic process"/>
    <property type="evidence" value="ECO:0007669"/>
    <property type="project" value="TreeGrafter"/>
</dbReference>
<comment type="function">
    <text evidence="6">Catalyzes the reversible oxidation of malate to oxaloacetate.</text>
</comment>
<dbReference type="EMBL" id="VBAO01000164">
    <property type="protein sequence ID" value="TMI81583.1"/>
    <property type="molecule type" value="Genomic_DNA"/>
</dbReference>
<dbReference type="PIRSF" id="PIRSF000102">
    <property type="entry name" value="Lac_mal_DH"/>
    <property type="match status" value="1"/>
</dbReference>
<feature type="domain" description="Lactate/malate dehydrogenase N-terminal" evidence="10">
    <location>
        <begin position="7"/>
        <end position="145"/>
    </location>
</feature>
<dbReference type="Pfam" id="PF02866">
    <property type="entry name" value="Ldh_1_C"/>
    <property type="match status" value="1"/>
</dbReference>
<evidence type="ECO:0000259" key="10">
    <source>
        <dbReference type="Pfam" id="PF00056"/>
    </source>
</evidence>
<sequence>MAKTRAKVTIVGAGNVGHSAAQWMLSHRLADIVLVDVIEGMPQGKALDLTQAEPIEGIDLRITGTNGYDETAGSDVVVVVAGIARKPGMSREELLATNAGIVRGVAEQVTRRSPNAHLIVVTNPLDAMVYLAYKVSGFPPERVMGQSGALDSTRFRTFIAHALGVSVQDVAAIVIGAHSDTHMVPVASLATVGGIPLSRLLPADRIAALAERTRRGGAEIVGLLKTGSAFFAPGAAIAQMVEAILLDRKRVLPLSAYLTGQYGVRDLYVGVPAVLGAEGVERILDAPMDPSERAAFDAAVASIRETVALLKL</sequence>
<dbReference type="EC" id="1.1.1.37" evidence="6"/>
<keyword evidence="3 6" id="KW-0560">Oxidoreductase</keyword>
<dbReference type="GO" id="GO:0030060">
    <property type="term" value="F:L-malate dehydrogenase (NAD+) activity"/>
    <property type="evidence" value="ECO:0007669"/>
    <property type="project" value="UniProtKB-UniRule"/>
</dbReference>
<evidence type="ECO:0000256" key="3">
    <source>
        <dbReference type="ARBA" id="ARBA00023002"/>
    </source>
</evidence>
<dbReference type="InterPro" id="IPR015955">
    <property type="entry name" value="Lactate_DH/Glyco_Ohase_4_C"/>
</dbReference>
<evidence type="ECO:0000256" key="9">
    <source>
        <dbReference type="PIRSR" id="PIRSR000102-3"/>
    </source>
</evidence>
<evidence type="ECO:0000256" key="1">
    <source>
        <dbReference type="ARBA" id="ARBA00006054"/>
    </source>
</evidence>
<proteinExistence type="inferred from homology"/>
<feature type="binding site" evidence="6 9">
    <location>
        <begin position="12"/>
        <end position="17"/>
    </location>
    <ligand>
        <name>NAD(+)</name>
        <dbReference type="ChEBI" id="CHEBI:57540"/>
    </ligand>
</feature>
<organism evidence="12 13">
    <name type="scientific">Candidatus Segetimicrobium genomatis</name>
    <dbReference type="NCBI Taxonomy" id="2569760"/>
    <lineage>
        <taxon>Bacteria</taxon>
        <taxon>Bacillati</taxon>
        <taxon>Candidatus Sysuimicrobiota</taxon>
        <taxon>Candidatus Sysuimicrobiia</taxon>
        <taxon>Candidatus Sysuimicrobiales</taxon>
        <taxon>Candidatus Segetimicrobiaceae</taxon>
        <taxon>Candidatus Segetimicrobium</taxon>
    </lineage>
</organism>
<comment type="similarity">
    <text evidence="6">Belongs to the LDH/MDH superfamily. MDH type 3 family.</text>
</comment>
<dbReference type="Gene3D" id="3.40.50.720">
    <property type="entry name" value="NAD(P)-binding Rossmann-like Domain"/>
    <property type="match status" value="1"/>
</dbReference>
<dbReference type="Pfam" id="PF00056">
    <property type="entry name" value="Ldh_1_N"/>
    <property type="match status" value="1"/>
</dbReference>
<dbReference type="NCBIfam" id="NF004863">
    <property type="entry name" value="PRK06223.1"/>
    <property type="match status" value="1"/>
</dbReference>
<evidence type="ECO:0000256" key="4">
    <source>
        <dbReference type="ARBA" id="ARBA00023027"/>
    </source>
</evidence>
<dbReference type="SUPFAM" id="SSF51735">
    <property type="entry name" value="NAD(P)-binding Rossmann-fold domains"/>
    <property type="match status" value="1"/>
</dbReference>
<keyword evidence="4 6" id="KW-0520">NAD</keyword>
<comment type="caution">
    <text evidence="12">The sequence shown here is derived from an EMBL/GenBank/DDBJ whole genome shotgun (WGS) entry which is preliminary data.</text>
</comment>
<feature type="binding site" evidence="6 9">
    <location>
        <position position="98"/>
    </location>
    <ligand>
        <name>NAD(+)</name>
        <dbReference type="ChEBI" id="CHEBI:57540"/>
    </ligand>
</feature>
<dbReference type="PANTHER" id="PTHR43128">
    <property type="entry name" value="L-2-HYDROXYCARBOXYLATE DEHYDROGENASE (NAD(P)(+))"/>
    <property type="match status" value="1"/>
</dbReference>
<dbReference type="PRINTS" id="PR00086">
    <property type="entry name" value="LLDHDRGNASE"/>
</dbReference>
<reference evidence="12 13" key="1">
    <citation type="journal article" date="2019" name="Nat. Microbiol.">
        <title>Mediterranean grassland soil C-N compound turnover is dependent on rainfall and depth, and is mediated by genomically divergent microorganisms.</title>
        <authorList>
            <person name="Diamond S."/>
            <person name="Andeer P.F."/>
            <person name="Li Z."/>
            <person name="Crits-Christoph A."/>
            <person name="Burstein D."/>
            <person name="Anantharaman K."/>
            <person name="Lane K.R."/>
            <person name="Thomas B.C."/>
            <person name="Pan C."/>
            <person name="Northen T.R."/>
            <person name="Banfield J.F."/>
        </authorList>
    </citation>
    <scope>NUCLEOTIDE SEQUENCE [LARGE SCALE GENOMIC DNA]</scope>
    <source>
        <strain evidence="12">NP_7</strain>
    </source>
</reference>
<comment type="catalytic activity">
    <reaction evidence="5">
        <text>(S)-lactate + NAD(+) = pyruvate + NADH + H(+)</text>
        <dbReference type="Rhea" id="RHEA:23444"/>
        <dbReference type="ChEBI" id="CHEBI:15361"/>
        <dbReference type="ChEBI" id="CHEBI:15378"/>
        <dbReference type="ChEBI" id="CHEBI:16651"/>
        <dbReference type="ChEBI" id="CHEBI:57540"/>
        <dbReference type="ChEBI" id="CHEBI:57945"/>
        <dbReference type="EC" id="1.1.1.27"/>
    </reaction>
</comment>
<dbReference type="Proteomes" id="UP000320048">
    <property type="component" value="Unassembled WGS sequence"/>
</dbReference>
<dbReference type="InterPro" id="IPR011275">
    <property type="entry name" value="Malate_DH_type3"/>
</dbReference>
<feature type="binding site" evidence="6 8">
    <location>
        <position position="123"/>
    </location>
    <ligand>
        <name>substrate</name>
    </ligand>
</feature>